<dbReference type="Proteomes" id="UP000232806">
    <property type="component" value="Chromosome"/>
</dbReference>
<proteinExistence type="predicted"/>
<accession>A0A2H4VDY9</accession>
<reference evidence="1 2" key="1">
    <citation type="submission" date="2016-10" db="EMBL/GenBank/DDBJ databases">
        <title>Comparative genomics between deep and shallow subseafloor isolates.</title>
        <authorList>
            <person name="Ishii S."/>
            <person name="Miller J.R."/>
            <person name="Sutton G."/>
            <person name="Suzuki S."/>
            <person name="Methe B."/>
            <person name="Inagaki F."/>
            <person name="Imachi H."/>
        </authorList>
    </citation>
    <scope>NUCLEOTIDE SEQUENCE [LARGE SCALE GENOMIC DNA]</scope>
    <source>
        <strain evidence="1 2">MO-MB1</strain>
    </source>
</reference>
<dbReference type="OrthoDB" id="288477at2157"/>
<dbReference type="EMBL" id="CP017766">
    <property type="protein sequence ID" value="AUB56304.1"/>
    <property type="molecule type" value="Genomic_DNA"/>
</dbReference>
<name>A0A2H4VDY9_9EURY</name>
<dbReference type="GeneID" id="35121926"/>
<sequence length="187" mass="22820">MEITQTLYVTNRDDWRNWLKEHYRSEQEIWLIYYRKDAGKLRIPYNDAVEEALCFGWIDSIMKNLDHERFVQRFSPRKRKSDYSQTNKERLKRLINQGKIIPEVLDSLSEVDLDDFAFPADITAAIRENEQAWENYQKYSESYRRIRIAYIDAGRKRPGEYEKRLKHFIKMTEKDKQFGFGIEDYYY</sequence>
<evidence type="ECO:0000313" key="2">
    <source>
        <dbReference type="Proteomes" id="UP000232806"/>
    </source>
</evidence>
<gene>
    <name evidence="1" type="ORF">BK007_09950</name>
</gene>
<protein>
    <recommendedName>
        <fullName evidence="3">Thymidylate synthase</fullName>
    </recommendedName>
</protein>
<dbReference type="AlphaFoldDB" id="A0A2H4VDY9"/>
<evidence type="ECO:0008006" key="3">
    <source>
        <dbReference type="Google" id="ProtNLM"/>
    </source>
</evidence>
<dbReference type="RefSeq" id="WP_100906279.1">
    <property type="nucleotide sequence ID" value="NZ_CP017766.1"/>
</dbReference>
<organism evidence="1 2">
    <name type="scientific">Methanobacterium subterraneum</name>
    <dbReference type="NCBI Taxonomy" id="59277"/>
    <lineage>
        <taxon>Archaea</taxon>
        <taxon>Methanobacteriati</taxon>
        <taxon>Methanobacteriota</taxon>
        <taxon>Methanomada group</taxon>
        <taxon>Methanobacteria</taxon>
        <taxon>Methanobacteriales</taxon>
        <taxon>Methanobacteriaceae</taxon>
        <taxon>Methanobacterium</taxon>
    </lineage>
</organism>
<evidence type="ECO:0000313" key="1">
    <source>
        <dbReference type="EMBL" id="AUB56304.1"/>
    </source>
</evidence>
<dbReference type="Pfam" id="PF13376">
    <property type="entry name" value="OmdA"/>
    <property type="match status" value="1"/>
</dbReference>